<dbReference type="EMBL" id="UOFB01000068">
    <property type="protein sequence ID" value="VAW45039.1"/>
    <property type="molecule type" value="Genomic_DNA"/>
</dbReference>
<evidence type="ECO:0000313" key="1">
    <source>
        <dbReference type="EMBL" id="VAW45039.1"/>
    </source>
</evidence>
<dbReference type="InterPro" id="IPR024079">
    <property type="entry name" value="MetalloPept_cat_dom_sf"/>
</dbReference>
<dbReference type="GO" id="GO:0008237">
    <property type="term" value="F:metallopeptidase activity"/>
    <property type="evidence" value="ECO:0007669"/>
    <property type="project" value="InterPro"/>
</dbReference>
<dbReference type="Gene3D" id="3.40.390.10">
    <property type="entry name" value="Collagenase (Catalytic Domain)"/>
    <property type="match status" value="1"/>
</dbReference>
<proteinExistence type="predicted"/>
<organism evidence="1">
    <name type="scientific">hydrothermal vent metagenome</name>
    <dbReference type="NCBI Taxonomy" id="652676"/>
    <lineage>
        <taxon>unclassified sequences</taxon>
        <taxon>metagenomes</taxon>
        <taxon>ecological metagenomes</taxon>
    </lineage>
</organism>
<protein>
    <recommendedName>
        <fullName evidence="2">Peptidase metallopeptidase domain-containing protein</fullName>
    </recommendedName>
</protein>
<dbReference type="SUPFAM" id="SSF55486">
    <property type="entry name" value="Metalloproteases ('zincins'), catalytic domain"/>
    <property type="match status" value="1"/>
</dbReference>
<reference evidence="1" key="1">
    <citation type="submission" date="2018-06" db="EMBL/GenBank/DDBJ databases">
        <authorList>
            <person name="Zhirakovskaya E."/>
        </authorList>
    </citation>
    <scope>NUCLEOTIDE SEQUENCE</scope>
</reference>
<dbReference type="AlphaFoldDB" id="A0A3B0W6V0"/>
<name>A0A3B0W6V0_9ZZZZ</name>
<accession>A0A3B0W6V0</accession>
<gene>
    <name evidence="1" type="ORF">MNBD_GAMMA04-660</name>
</gene>
<evidence type="ECO:0008006" key="2">
    <source>
        <dbReference type="Google" id="ProtNLM"/>
    </source>
</evidence>
<sequence length="313" mass="34179">MIAPFTAVHAQPNTINDSYPLDTAIWQNLNIPVCWENIGESPAKRASVENAVQATWEANSQVDFTGWGQCPNGNFAGIRIGIEDNARLGPHTKGMGTEMKGRPNGMMLNFTQENWGQRCTALYGLQTCIEWIAIHEFGHALAFGHEQKRDDTPFECSSRMEPGGGGQGNVIFTEWDQNSIMNYCSPNYNGHGRLSAIDILTVQAYYGRIPTYSTAKTLQIPVVRVGGSNYSASLSDLDGDGRFTLDAFASTTNQSSKPAVYDSSSLKLNLPLVKVVNGSNKVISLYSAIMQRHADGTLTILSTTQVQPVPETH</sequence>